<accession>A0ABW5TIG5</accession>
<sequence>MKEKISKLWSKNWVQFTGRTLFYFLVLMLLIYLYHYRNIQGGTFIYNEF</sequence>
<keyword evidence="3" id="KW-1185">Reference proteome</keyword>
<name>A0ABW5TIG5_9ENTE</name>
<gene>
    <name evidence="2" type="ORF">ACFSR0_05970</name>
</gene>
<keyword evidence="1" id="KW-1133">Transmembrane helix</keyword>
<evidence type="ECO:0000313" key="3">
    <source>
        <dbReference type="Proteomes" id="UP001597427"/>
    </source>
</evidence>
<reference evidence="3" key="1">
    <citation type="journal article" date="2019" name="Int. J. Syst. Evol. Microbiol.">
        <title>The Global Catalogue of Microorganisms (GCM) 10K type strain sequencing project: providing services to taxonomists for standard genome sequencing and annotation.</title>
        <authorList>
            <consortium name="The Broad Institute Genomics Platform"/>
            <consortium name="The Broad Institute Genome Sequencing Center for Infectious Disease"/>
            <person name="Wu L."/>
            <person name="Ma J."/>
        </authorList>
    </citation>
    <scope>NUCLEOTIDE SEQUENCE [LARGE SCALE GENOMIC DNA]</scope>
    <source>
        <strain evidence="3">TISTR 932</strain>
    </source>
</reference>
<keyword evidence="1" id="KW-0812">Transmembrane</keyword>
<evidence type="ECO:0000313" key="2">
    <source>
        <dbReference type="EMBL" id="MFD2728967.1"/>
    </source>
</evidence>
<dbReference type="Proteomes" id="UP001597427">
    <property type="component" value="Unassembled WGS sequence"/>
</dbReference>
<comment type="caution">
    <text evidence="2">The sequence shown here is derived from an EMBL/GenBank/DDBJ whole genome shotgun (WGS) entry which is preliminary data.</text>
</comment>
<evidence type="ECO:0000256" key="1">
    <source>
        <dbReference type="SAM" id="Phobius"/>
    </source>
</evidence>
<feature type="transmembrane region" description="Helical" evidence="1">
    <location>
        <begin position="20"/>
        <end position="36"/>
    </location>
</feature>
<organism evidence="2 3">
    <name type="scientific">Enterococcus camelliae</name>
    <dbReference type="NCBI Taxonomy" id="453959"/>
    <lineage>
        <taxon>Bacteria</taxon>
        <taxon>Bacillati</taxon>
        <taxon>Bacillota</taxon>
        <taxon>Bacilli</taxon>
        <taxon>Lactobacillales</taxon>
        <taxon>Enterococcaceae</taxon>
        <taxon>Enterococcus</taxon>
    </lineage>
</organism>
<dbReference type="Pfam" id="PF12459">
    <property type="entry name" value="DltX"/>
    <property type="match status" value="1"/>
</dbReference>
<dbReference type="InterPro" id="IPR021008">
    <property type="entry name" value="DltX"/>
</dbReference>
<protein>
    <submittedName>
        <fullName evidence="2">Teichoic acid D-Ala incorporation-associated protein DltX</fullName>
    </submittedName>
</protein>
<dbReference type="EMBL" id="JBHUMO010000039">
    <property type="protein sequence ID" value="MFD2728967.1"/>
    <property type="molecule type" value="Genomic_DNA"/>
</dbReference>
<dbReference type="RefSeq" id="WP_379980865.1">
    <property type="nucleotide sequence ID" value="NZ_JBHUMO010000039.1"/>
</dbReference>
<keyword evidence="1" id="KW-0472">Membrane</keyword>
<proteinExistence type="predicted"/>